<comment type="catalytic activity">
    <reaction evidence="1">
        <text>ATP + protein L-histidine = ADP + protein N-phospho-L-histidine.</text>
        <dbReference type="EC" id="2.7.13.3"/>
    </reaction>
</comment>
<keyword evidence="6" id="KW-0902">Two-component regulatory system</keyword>
<dbReference type="Proteomes" id="UP000658720">
    <property type="component" value="Unassembled WGS sequence"/>
</dbReference>
<dbReference type="EC" id="2.7.13.3" evidence="2"/>
<dbReference type="NCBIfam" id="TIGR00229">
    <property type="entry name" value="sensory_box"/>
    <property type="match status" value="1"/>
</dbReference>
<keyword evidence="7" id="KW-1133">Transmembrane helix</keyword>
<evidence type="ECO:0000256" key="2">
    <source>
        <dbReference type="ARBA" id="ARBA00012438"/>
    </source>
</evidence>
<dbReference type="Pfam" id="PF00989">
    <property type="entry name" value="PAS"/>
    <property type="match status" value="1"/>
</dbReference>
<dbReference type="Pfam" id="PF02518">
    <property type="entry name" value="HATPase_c"/>
    <property type="match status" value="1"/>
</dbReference>
<dbReference type="SMART" id="SM00388">
    <property type="entry name" value="HisKA"/>
    <property type="match status" value="1"/>
</dbReference>
<proteinExistence type="predicted"/>
<dbReference type="PROSITE" id="PS50109">
    <property type="entry name" value="HIS_KIN"/>
    <property type="match status" value="1"/>
</dbReference>
<evidence type="ECO:0000313" key="12">
    <source>
        <dbReference type="Proteomes" id="UP000658720"/>
    </source>
</evidence>
<feature type="domain" description="PAC" evidence="10">
    <location>
        <begin position="477"/>
        <end position="529"/>
    </location>
</feature>
<feature type="domain" description="PAS" evidence="9">
    <location>
        <begin position="399"/>
        <end position="472"/>
    </location>
</feature>
<dbReference type="CDD" id="cd00082">
    <property type="entry name" value="HisKA"/>
    <property type="match status" value="1"/>
</dbReference>
<dbReference type="SUPFAM" id="SSF55781">
    <property type="entry name" value="GAF domain-like"/>
    <property type="match status" value="1"/>
</dbReference>
<evidence type="ECO:0000259" key="10">
    <source>
        <dbReference type="PROSITE" id="PS50113"/>
    </source>
</evidence>
<dbReference type="Gene3D" id="3.30.565.10">
    <property type="entry name" value="Histidine kinase-like ATPase, C-terminal domain"/>
    <property type="match status" value="1"/>
</dbReference>
<dbReference type="InterPro" id="IPR000700">
    <property type="entry name" value="PAS-assoc_C"/>
</dbReference>
<dbReference type="Gene3D" id="3.30.450.20">
    <property type="entry name" value="PAS domain"/>
    <property type="match status" value="1"/>
</dbReference>
<dbReference type="PRINTS" id="PR00344">
    <property type="entry name" value="BCTRLSENSOR"/>
</dbReference>
<dbReference type="EMBL" id="JADEVV010000046">
    <property type="protein sequence ID" value="MBE9255007.1"/>
    <property type="molecule type" value="Genomic_DNA"/>
</dbReference>
<keyword evidence="4" id="KW-0808">Transferase</keyword>
<dbReference type="SUPFAM" id="SSF55785">
    <property type="entry name" value="PYP-like sensor domain (PAS domain)"/>
    <property type="match status" value="1"/>
</dbReference>
<dbReference type="InterPro" id="IPR005467">
    <property type="entry name" value="His_kinase_dom"/>
</dbReference>
<accession>A0ABR9VUI2</accession>
<dbReference type="InterPro" id="IPR035965">
    <property type="entry name" value="PAS-like_dom_sf"/>
</dbReference>
<evidence type="ECO:0000256" key="7">
    <source>
        <dbReference type="SAM" id="Phobius"/>
    </source>
</evidence>
<dbReference type="SUPFAM" id="SSF47384">
    <property type="entry name" value="Homodimeric domain of signal transducing histidine kinase"/>
    <property type="match status" value="1"/>
</dbReference>
<dbReference type="Pfam" id="PF05227">
    <property type="entry name" value="CHASE3"/>
    <property type="match status" value="1"/>
</dbReference>
<evidence type="ECO:0000259" key="8">
    <source>
        <dbReference type="PROSITE" id="PS50109"/>
    </source>
</evidence>
<organism evidence="11 12">
    <name type="scientific">Synechocystis salina LEGE 00031</name>
    <dbReference type="NCBI Taxonomy" id="1828736"/>
    <lineage>
        <taxon>Bacteria</taxon>
        <taxon>Bacillati</taxon>
        <taxon>Cyanobacteriota</taxon>
        <taxon>Cyanophyceae</taxon>
        <taxon>Synechococcales</taxon>
        <taxon>Merismopediaceae</taxon>
        <taxon>Synechocystis</taxon>
    </lineage>
</organism>
<dbReference type="Gene3D" id="3.30.450.40">
    <property type="match status" value="1"/>
</dbReference>
<dbReference type="PANTHER" id="PTHR43711:SF26">
    <property type="entry name" value="SENSOR HISTIDINE KINASE RCSC"/>
    <property type="match status" value="1"/>
</dbReference>
<feature type="domain" description="Histidine kinase" evidence="8">
    <location>
        <begin position="547"/>
        <end position="763"/>
    </location>
</feature>
<dbReference type="Pfam" id="PF00512">
    <property type="entry name" value="HisKA"/>
    <property type="match status" value="1"/>
</dbReference>
<dbReference type="InterPro" id="IPR003018">
    <property type="entry name" value="GAF"/>
</dbReference>
<evidence type="ECO:0000313" key="11">
    <source>
        <dbReference type="EMBL" id="MBE9255007.1"/>
    </source>
</evidence>
<dbReference type="RefSeq" id="WP_194020476.1">
    <property type="nucleotide sequence ID" value="NZ_JADEVV010000046.1"/>
</dbReference>
<evidence type="ECO:0000256" key="6">
    <source>
        <dbReference type="ARBA" id="ARBA00023012"/>
    </source>
</evidence>
<reference evidence="11 12" key="1">
    <citation type="submission" date="2020-10" db="EMBL/GenBank/DDBJ databases">
        <authorList>
            <person name="Castelo-Branco R."/>
            <person name="Eusebio N."/>
            <person name="Adriana R."/>
            <person name="Vieira A."/>
            <person name="Brugerolle De Fraissinette N."/>
            <person name="Rezende De Castro R."/>
            <person name="Schneider M.P."/>
            <person name="Vasconcelos V."/>
            <person name="Leao P.N."/>
        </authorList>
    </citation>
    <scope>NUCLEOTIDE SEQUENCE [LARGE SCALE GENOMIC DNA]</scope>
    <source>
        <strain evidence="11 12">LEGE 00031</strain>
    </source>
</reference>
<evidence type="ECO:0000256" key="3">
    <source>
        <dbReference type="ARBA" id="ARBA00022553"/>
    </source>
</evidence>
<keyword evidence="5" id="KW-0418">Kinase</keyword>
<dbReference type="InterPro" id="IPR001610">
    <property type="entry name" value="PAC"/>
</dbReference>
<dbReference type="PROSITE" id="PS50112">
    <property type="entry name" value="PAS"/>
    <property type="match status" value="1"/>
</dbReference>
<keyword evidence="3" id="KW-0597">Phosphoprotein</keyword>
<protein>
    <recommendedName>
        <fullName evidence="2">histidine kinase</fullName>
        <ecNumber evidence="2">2.7.13.3</ecNumber>
    </recommendedName>
</protein>
<dbReference type="InterPro" id="IPR000014">
    <property type="entry name" value="PAS"/>
</dbReference>
<dbReference type="InterPro" id="IPR004358">
    <property type="entry name" value="Sig_transdc_His_kin-like_C"/>
</dbReference>
<evidence type="ECO:0000256" key="5">
    <source>
        <dbReference type="ARBA" id="ARBA00022777"/>
    </source>
</evidence>
<dbReference type="SMART" id="SM00086">
    <property type="entry name" value="PAC"/>
    <property type="match status" value="1"/>
</dbReference>
<dbReference type="PANTHER" id="PTHR43711">
    <property type="entry name" value="TWO-COMPONENT HISTIDINE KINASE"/>
    <property type="match status" value="1"/>
</dbReference>
<dbReference type="InterPro" id="IPR029016">
    <property type="entry name" value="GAF-like_dom_sf"/>
</dbReference>
<keyword evidence="12" id="KW-1185">Reference proteome</keyword>
<dbReference type="InterPro" id="IPR007891">
    <property type="entry name" value="CHASE3"/>
</dbReference>
<evidence type="ECO:0000256" key="1">
    <source>
        <dbReference type="ARBA" id="ARBA00000085"/>
    </source>
</evidence>
<dbReference type="InterPro" id="IPR036890">
    <property type="entry name" value="HATPase_C_sf"/>
</dbReference>
<dbReference type="PROSITE" id="PS50113">
    <property type="entry name" value="PAC"/>
    <property type="match status" value="1"/>
</dbReference>
<dbReference type="Gene3D" id="1.10.287.130">
    <property type="match status" value="1"/>
</dbReference>
<dbReference type="InterPro" id="IPR013767">
    <property type="entry name" value="PAS_fold"/>
</dbReference>
<dbReference type="SMART" id="SM00065">
    <property type="entry name" value="GAF"/>
    <property type="match status" value="1"/>
</dbReference>
<dbReference type="InterPro" id="IPR050736">
    <property type="entry name" value="Sensor_HK_Regulatory"/>
</dbReference>
<dbReference type="CDD" id="cd00130">
    <property type="entry name" value="PAS"/>
    <property type="match status" value="1"/>
</dbReference>
<dbReference type="InterPro" id="IPR003661">
    <property type="entry name" value="HisK_dim/P_dom"/>
</dbReference>
<comment type="caution">
    <text evidence="11">The sequence shown here is derived from an EMBL/GenBank/DDBJ whole genome shotgun (WGS) entry which is preliminary data.</text>
</comment>
<sequence length="779" mass="88679">MHEQTDAYEEKRLEILKSCRLLDSIPDYAFDRIVLTLKEVCQVPIALFGLMDQHREWFKAKIGCDLTEAPRETSYCNVALKRQQILIIPDTLQDPVFKDQPRYLKEQLVRFYAGVPLITPDGYGLGVLCIIDFIPRELTPGQLLTMTELARQVVIEIQKRRVIESISRQTQERISHQRKDRFFLKLGIGFGLVIVLRFISVLPSLWTNSRFQTLSQWVIHTQEVLTKINELKLSLQGAQLAVRNYTILNNRATNLSYYSAHLKNIYRHLDQLDALTQDNPNQRPDVKQLRLLLIHDNEILNQLIHGIDRQDFNTVQKIYSSQEALSVVSDLLQTLERIEGRELVLLDQRQQAFRTSEKLNPVIIWTNFSITLLILIVILVWIYHEIRLRYHGESQANRQEEFLEVTLASIGDAVMMTDANETITLMNPVAEVLTDWPHQEAVGQKFSTVLNLINTETQAFYPSPVVAAISSQVNQFLHDGVSLVRRNGETIDVDDSCAPIIGANGLVAGCVMVFRDISEQRRQEEQMTQTLQREQEINSLKNSFISMVSHEFRTPLTSIFSSTELLASFDGQAHPERQDKHLQRIYTSIRRLEQMLDDVLLIGRVESGKLQFQPELMNLELVIEDIVEAIQSGIGRHHQIKANFDNVVEPVFMDAKLIKFIFTNLLSNAVKYSLPMHPVELSVGIVNTGIEIQVIDHGIGIPAEDLPKLFRTFQRASNVGNIHGTGLGLSIVKTCVDLHGGSIEVESVLDQGTRFKVWLPNHSTTLPKVGSPELINTAN</sequence>
<feature type="transmembrane region" description="Helical" evidence="7">
    <location>
        <begin position="362"/>
        <end position="383"/>
    </location>
</feature>
<feature type="transmembrane region" description="Helical" evidence="7">
    <location>
        <begin position="182"/>
        <end position="206"/>
    </location>
</feature>
<dbReference type="SMART" id="SM00091">
    <property type="entry name" value="PAS"/>
    <property type="match status" value="1"/>
</dbReference>
<name>A0ABR9VUI2_9SYNC</name>
<dbReference type="CDD" id="cd00075">
    <property type="entry name" value="HATPase"/>
    <property type="match status" value="1"/>
</dbReference>
<dbReference type="InterPro" id="IPR003594">
    <property type="entry name" value="HATPase_dom"/>
</dbReference>
<evidence type="ECO:0000259" key="9">
    <source>
        <dbReference type="PROSITE" id="PS50112"/>
    </source>
</evidence>
<keyword evidence="7" id="KW-0812">Transmembrane</keyword>
<keyword evidence="7" id="KW-0472">Membrane</keyword>
<dbReference type="SUPFAM" id="SSF55874">
    <property type="entry name" value="ATPase domain of HSP90 chaperone/DNA topoisomerase II/histidine kinase"/>
    <property type="match status" value="1"/>
</dbReference>
<dbReference type="InterPro" id="IPR036097">
    <property type="entry name" value="HisK_dim/P_sf"/>
</dbReference>
<evidence type="ECO:0000256" key="4">
    <source>
        <dbReference type="ARBA" id="ARBA00022679"/>
    </source>
</evidence>
<dbReference type="SMART" id="SM00387">
    <property type="entry name" value="HATPase_c"/>
    <property type="match status" value="1"/>
</dbReference>
<gene>
    <name evidence="11" type="ORF">IQ217_14395</name>
</gene>